<dbReference type="EMBL" id="BSNS01000009">
    <property type="protein sequence ID" value="GLQ54688.1"/>
    <property type="molecule type" value="Genomic_DNA"/>
</dbReference>
<evidence type="ECO:0000259" key="1">
    <source>
        <dbReference type="PROSITE" id="PS51186"/>
    </source>
</evidence>
<sequence>MTLTLELTVEPDPDELAVIGDSLAAFNAGDVGPAERRALAILVRDEQDAIQGGLSGYTAWGWLYVQWLWIGEAHRGKGLAGRLLAMAEAEAVDRGCHGAYIDTFNPQALSAYQRAGYAVFGGLADFPRGRTRWFLQKPLNQP</sequence>
<accession>A0ABQ5W3Q9</accession>
<reference evidence="3" key="1">
    <citation type="journal article" date="2019" name="Int. J. Syst. Evol. Microbiol.">
        <title>The Global Catalogue of Microorganisms (GCM) 10K type strain sequencing project: providing services to taxonomists for standard genome sequencing and annotation.</title>
        <authorList>
            <consortium name="The Broad Institute Genomics Platform"/>
            <consortium name="The Broad Institute Genome Sequencing Center for Infectious Disease"/>
            <person name="Wu L."/>
            <person name="Ma J."/>
        </authorList>
    </citation>
    <scope>NUCLEOTIDE SEQUENCE [LARGE SCALE GENOMIC DNA]</scope>
    <source>
        <strain evidence="3">NBRC 112416</strain>
    </source>
</reference>
<dbReference type="SUPFAM" id="SSF55729">
    <property type="entry name" value="Acyl-CoA N-acyltransferases (Nat)"/>
    <property type="match status" value="1"/>
</dbReference>
<dbReference type="Pfam" id="PF00583">
    <property type="entry name" value="Acetyltransf_1"/>
    <property type="match status" value="1"/>
</dbReference>
<keyword evidence="3" id="KW-1185">Reference proteome</keyword>
<gene>
    <name evidence="2" type="ORF">GCM10010862_19470</name>
</gene>
<protein>
    <submittedName>
        <fullName evidence="2">N-acetyltransferase</fullName>
    </submittedName>
</protein>
<name>A0ABQ5W3Q9_9HYPH</name>
<proteinExistence type="predicted"/>
<dbReference type="Gene3D" id="3.40.630.30">
    <property type="match status" value="1"/>
</dbReference>
<organism evidence="2 3">
    <name type="scientific">Devosia nitrariae</name>
    <dbReference type="NCBI Taxonomy" id="2071872"/>
    <lineage>
        <taxon>Bacteria</taxon>
        <taxon>Pseudomonadati</taxon>
        <taxon>Pseudomonadota</taxon>
        <taxon>Alphaproteobacteria</taxon>
        <taxon>Hyphomicrobiales</taxon>
        <taxon>Devosiaceae</taxon>
        <taxon>Devosia</taxon>
    </lineage>
</organism>
<evidence type="ECO:0000313" key="2">
    <source>
        <dbReference type="EMBL" id="GLQ54688.1"/>
    </source>
</evidence>
<dbReference type="PROSITE" id="PS51186">
    <property type="entry name" value="GNAT"/>
    <property type="match status" value="1"/>
</dbReference>
<comment type="caution">
    <text evidence="2">The sequence shown here is derived from an EMBL/GenBank/DDBJ whole genome shotgun (WGS) entry which is preliminary data.</text>
</comment>
<dbReference type="InterPro" id="IPR016181">
    <property type="entry name" value="Acyl_CoA_acyltransferase"/>
</dbReference>
<dbReference type="RefSeq" id="WP_284340140.1">
    <property type="nucleotide sequence ID" value="NZ_BSNS01000009.1"/>
</dbReference>
<dbReference type="CDD" id="cd04301">
    <property type="entry name" value="NAT_SF"/>
    <property type="match status" value="1"/>
</dbReference>
<dbReference type="InterPro" id="IPR000182">
    <property type="entry name" value="GNAT_dom"/>
</dbReference>
<evidence type="ECO:0000313" key="3">
    <source>
        <dbReference type="Proteomes" id="UP001156691"/>
    </source>
</evidence>
<feature type="domain" description="N-acetyltransferase" evidence="1">
    <location>
        <begin position="1"/>
        <end position="140"/>
    </location>
</feature>
<dbReference type="Proteomes" id="UP001156691">
    <property type="component" value="Unassembled WGS sequence"/>
</dbReference>